<dbReference type="Gene3D" id="3.30.470.30">
    <property type="entry name" value="DNA ligase/mRNA capping enzyme"/>
    <property type="match status" value="1"/>
</dbReference>
<protein>
    <recommendedName>
        <fullName evidence="2">DNA ligase (ATP)</fullName>
        <ecNumber evidence="2">6.5.1.1</ecNumber>
    </recommendedName>
    <alternativeName>
        <fullName evidence="19">NHEJ DNA polymerase</fullName>
    </alternativeName>
</protein>
<dbReference type="NCBIfam" id="TIGR02779">
    <property type="entry name" value="NHEJ_ligase_lig"/>
    <property type="match status" value="1"/>
</dbReference>
<keyword evidence="17" id="KW-0464">Manganese</keyword>
<name>A0A7J9UXP0_9MICO</name>
<keyword evidence="3 25" id="KW-0436">Ligase</keyword>
<keyword evidence="26" id="KW-1185">Reference proteome</keyword>
<dbReference type="PROSITE" id="PS50160">
    <property type="entry name" value="DNA_LIGASE_A3"/>
    <property type="match status" value="1"/>
</dbReference>
<keyword evidence="9" id="KW-0227">DNA damage</keyword>
<comment type="similarity">
    <text evidence="21">In the C-terminal section; belongs to the ATP-dependent DNA ligase family.</text>
</comment>
<comment type="cofactor">
    <cofactor evidence="1">
        <name>Mn(2+)</name>
        <dbReference type="ChEBI" id="CHEBI:29035"/>
    </cofactor>
</comment>
<dbReference type="CDD" id="cd07971">
    <property type="entry name" value="OBF_DNA_ligase_LigD"/>
    <property type="match status" value="1"/>
</dbReference>
<keyword evidence="12" id="KW-0067">ATP-binding</keyword>
<keyword evidence="6" id="KW-0540">Nuclease</keyword>
<evidence type="ECO:0000313" key="26">
    <source>
        <dbReference type="Proteomes" id="UP000429644"/>
    </source>
</evidence>
<dbReference type="SUPFAM" id="SSF56091">
    <property type="entry name" value="DNA ligase/mRNA capping enzyme, catalytic domain"/>
    <property type="match status" value="1"/>
</dbReference>
<dbReference type="InterPro" id="IPR012310">
    <property type="entry name" value="DNA_ligase_ATP-dep_cent"/>
</dbReference>
<evidence type="ECO:0000256" key="9">
    <source>
        <dbReference type="ARBA" id="ARBA00022763"/>
    </source>
</evidence>
<evidence type="ECO:0000256" key="2">
    <source>
        <dbReference type="ARBA" id="ARBA00012727"/>
    </source>
</evidence>
<dbReference type="EMBL" id="WHPD01002587">
    <property type="protein sequence ID" value="MPV89391.1"/>
    <property type="molecule type" value="Genomic_DNA"/>
</dbReference>
<dbReference type="Pfam" id="PF21686">
    <property type="entry name" value="LigD_Prim-Pol"/>
    <property type="match status" value="1"/>
</dbReference>
<comment type="similarity">
    <text evidence="22">In the N-terminal section; belongs to the LigD polymerase family.</text>
</comment>
<dbReference type="InterPro" id="IPR014144">
    <property type="entry name" value="LigD_PE_domain"/>
</dbReference>
<evidence type="ECO:0000256" key="7">
    <source>
        <dbReference type="ARBA" id="ARBA00022723"/>
    </source>
</evidence>
<keyword evidence="7" id="KW-0479">Metal-binding</keyword>
<evidence type="ECO:0000256" key="10">
    <source>
        <dbReference type="ARBA" id="ARBA00022801"/>
    </source>
</evidence>
<dbReference type="Gene3D" id="2.40.50.140">
    <property type="entry name" value="Nucleic acid-binding proteins"/>
    <property type="match status" value="1"/>
</dbReference>
<feature type="region of interest" description="Disordered" evidence="23">
    <location>
        <begin position="872"/>
        <end position="900"/>
    </location>
</feature>
<feature type="compositionally biased region" description="Basic and acidic residues" evidence="23">
    <location>
        <begin position="872"/>
        <end position="883"/>
    </location>
</feature>
<dbReference type="Proteomes" id="UP000429644">
    <property type="component" value="Unassembled WGS sequence"/>
</dbReference>
<dbReference type="Pfam" id="PF04679">
    <property type="entry name" value="DNA_ligase_A_C"/>
    <property type="match status" value="1"/>
</dbReference>
<evidence type="ECO:0000256" key="18">
    <source>
        <dbReference type="ARBA" id="ARBA00023268"/>
    </source>
</evidence>
<dbReference type="CDD" id="cd04863">
    <property type="entry name" value="MtLigD_Pol_like"/>
    <property type="match status" value="1"/>
</dbReference>
<evidence type="ECO:0000256" key="13">
    <source>
        <dbReference type="ARBA" id="ARBA00022932"/>
    </source>
</evidence>
<dbReference type="InterPro" id="IPR052171">
    <property type="entry name" value="NHEJ_LigD"/>
</dbReference>
<dbReference type="InterPro" id="IPR012309">
    <property type="entry name" value="DNA_ligase_ATP-dep_C"/>
</dbReference>
<evidence type="ECO:0000256" key="16">
    <source>
        <dbReference type="ARBA" id="ARBA00023204"/>
    </source>
</evidence>
<dbReference type="GO" id="GO:0046872">
    <property type="term" value="F:metal ion binding"/>
    <property type="evidence" value="ECO:0007669"/>
    <property type="project" value="UniProtKB-KW"/>
</dbReference>
<accession>A0A7J9UXP0</accession>
<evidence type="ECO:0000256" key="5">
    <source>
        <dbReference type="ARBA" id="ARBA00022695"/>
    </source>
</evidence>
<evidence type="ECO:0000313" key="25">
    <source>
        <dbReference type="EMBL" id="MPV89391.1"/>
    </source>
</evidence>
<dbReference type="PANTHER" id="PTHR42705">
    <property type="entry name" value="BIFUNCTIONAL NON-HOMOLOGOUS END JOINING PROTEIN LIGD"/>
    <property type="match status" value="1"/>
</dbReference>
<dbReference type="GO" id="GO:0004527">
    <property type="term" value="F:exonuclease activity"/>
    <property type="evidence" value="ECO:0007669"/>
    <property type="project" value="UniProtKB-KW"/>
</dbReference>
<keyword evidence="15" id="KW-0233">DNA recombination</keyword>
<sequence length="942" mass="101899">MPASEKPETVLIQGRRLRLTNLGKVLYPETGTTKAEVLAYLTEIAPVMLPHCAGRPATRKRWPDGVGTAGQPGEVFFIKNLEPSAPEWVVRADVGHSSGAKSYPLVDDVATLVWLGQVAALEVHVPQWTFRSDGEARNPDRLVLDLDPGPGTGLAECAEVARLARGLLRGMGLDPVPVTSGSKGIHLYAALDGSNTSDQINTVAHELARAMEADHKDLVVSDMKKELRRGKVLVDWSQNNGNKTTIAPYSLRGRPHPTVAAPRTWEELDDPDLRHLAYPEVLELVRRRGDPLAALLGAYEVPYTDPGERAADAPALASAGGETPAPARSRGETPAPARSRGETSGPPRDLTNAVAVRRRLDRLATYRAMRDPAKTPEPVPDEVLDDYSEAAQTFVIQEHHASRLHWDFRLAHRGVLVSWALPKGVPTDPGRNNLAVQTEDHPMEYGTFAGTIPKGEYGGGEVAIWDSGTFELRKWHEGREVIVVLHGREGGGLETQGPGRTTQVALIHTGGRGGQEPNQWLIHLMDPARAGERRTRRAAGARPSTVAAGTSAEPEPARAPGPRPSRRGASTAAAPGRSPGGATTTAAAAPEGRPDEQPAAPEGRPDAQPTAPARAPGERPPAPMLATPGTAHDLSGEHEWALEMKWDGVRAVVEVDAGTVRLVSRNGNDVTRQYPELGDVAATLRAHSAVLDGEIVALDARGRPSFGVLQKRFGLGDDRQVARLAAANPVRLMLFDVLEVDGESVVRLPYDERRALLHELVDPERHRLAEIPAVFDGDVDAAMAASRAWGLEGVMAKRRDSRYTPGRRSRAWVKIKHTLAQEVVVIGWRPGQGSRAGAVGSLLLAVPDGPGGRLRYVGRVGTGFTLKEAEQWQRDLARDERPDPPAPDVPRADARDAHWVTPSRVAEVELSEWTTDGRLRHPRWRGWRPDKAPSDVVREVPG</sequence>
<dbReference type="InterPro" id="IPR014146">
    <property type="entry name" value="LigD_ligase_dom"/>
</dbReference>
<evidence type="ECO:0000256" key="11">
    <source>
        <dbReference type="ARBA" id="ARBA00022839"/>
    </source>
</evidence>
<dbReference type="EC" id="6.5.1.1" evidence="2"/>
<dbReference type="GO" id="GO:0005524">
    <property type="term" value="F:ATP binding"/>
    <property type="evidence" value="ECO:0007669"/>
    <property type="project" value="UniProtKB-KW"/>
</dbReference>
<dbReference type="Gene3D" id="3.90.920.10">
    <property type="entry name" value="DNA primase, PRIM domain"/>
    <property type="match status" value="1"/>
</dbReference>
<keyword evidence="5" id="KW-0548">Nucleotidyltransferase</keyword>
<feature type="compositionally biased region" description="Low complexity" evidence="23">
    <location>
        <begin position="567"/>
        <end position="589"/>
    </location>
</feature>
<comment type="catalytic activity">
    <reaction evidence="20">
        <text>ATP + (deoxyribonucleotide)n-3'-hydroxyl + 5'-phospho-(deoxyribonucleotide)m = (deoxyribonucleotide)n+m + AMP + diphosphate.</text>
        <dbReference type="EC" id="6.5.1.1"/>
    </reaction>
</comment>
<keyword evidence="4" id="KW-0808">Transferase</keyword>
<dbReference type="NCBIfam" id="TIGR02778">
    <property type="entry name" value="ligD_pol"/>
    <property type="match status" value="1"/>
</dbReference>
<feature type="region of interest" description="Disordered" evidence="23">
    <location>
        <begin position="919"/>
        <end position="942"/>
    </location>
</feature>
<keyword evidence="11" id="KW-0269">Exonuclease</keyword>
<dbReference type="Gene3D" id="3.30.1490.70">
    <property type="match status" value="1"/>
</dbReference>
<evidence type="ECO:0000256" key="14">
    <source>
        <dbReference type="ARBA" id="ARBA00023125"/>
    </source>
</evidence>
<dbReference type="GO" id="GO:0006281">
    <property type="term" value="P:DNA repair"/>
    <property type="evidence" value="ECO:0007669"/>
    <property type="project" value="UniProtKB-KW"/>
</dbReference>
<evidence type="ECO:0000256" key="3">
    <source>
        <dbReference type="ARBA" id="ARBA00022598"/>
    </source>
</evidence>
<evidence type="ECO:0000259" key="24">
    <source>
        <dbReference type="PROSITE" id="PS50160"/>
    </source>
</evidence>
<evidence type="ECO:0000256" key="22">
    <source>
        <dbReference type="ARBA" id="ARBA00049990"/>
    </source>
</evidence>
<evidence type="ECO:0000256" key="19">
    <source>
        <dbReference type="ARBA" id="ARBA00029943"/>
    </source>
</evidence>
<evidence type="ECO:0000256" key="21">
    <source>
        <dbReference type="ARBA" id="ARBA00049981"/>
    </source>
</evidence>
<dbReference type="InterPro" id="IPR033649">
    <property type="entry name" value="MtLigD_Pol-like"/>
</dbReference>
<feature type="region of interest" description="Disordered" evidence="23">
    <location>
        <begin position="304"/>
        <end position="353"/>
    </location>
</feature>
<dbReference type="GO" id="GO:0003910">
    <property type="term" value="F:DNA ligase (ATP) activity"/>
    <property type="evidence" value="ECO:0007669"/>
    <property type="project" value="UniProtKB-EC"/>
</dbReference>
<evidence type="ECO:0000256" key="17">
    <source>
        <dbReference type="ARBA" id="ARBA00023211"/>
    </source>
</evidence>
<evidence type="ECO:0000256" key="6">
    <source>
        <dbReference type="ARBA" id="ARBA00022722"/>
    </source>
</evidence>
<evidence type="ECO:0000256" key="8">
    <source>
        <dbReference type="ARBA" id="ARBA00022741"/>
    </source>
</evidence>
<evidence type="ECO:0000256" key="20">
    <source>
        <dbReference type="ARBA" id="ARBA00034003"/>
    </source>
</evidence>
<dbReference type="PANTHER" id="PTHR42705:SF2">
    <property type="entry name" value="BIFUNCTIONAL NON-HOMOLOGOUS END JOINING PROTEIN LIGD"/>
    <property type="match status" value="1"/>
</dbReference>
<dbReference type="OrthoDB" id="9802472at2"/>
<evidence type="ECO:0000256" key="15">
    <source>
        <dbReference type="ARBA" id="ARBA00023172"/>
    </source>
</evidence>
<feature type="compositionally biased region" description="Basic and acidic residues" evidence="23">
    <location>
        <begin position="927"/>
        <end position="942"/>
    </location>
</feature>
<reference evidence="25 26" key="1">
    <citation type="submission" date="2019-10" db="EMBL/GenBank/DDBJ databases">
        <title>Georgenia wutianyii sp. nov. and Georgenia yuyongxinii sp. nov. isolated from plateau pika (Ochotona curzoniae) in the Qinghai-Tibet plateau of China.</title>
        <authorList>
            <person name="Tian Z."/>
        </authorList>
    </citation>
    <scope>NUCLEOTIDE SEQUENCE [LARGE SCALE GENOMIC DNA]</scope>
    <source>
        <strain evidence="25 26">JCM 15130</strain>
    </source>
</reference>
<dbReference type="CDD" id="cd07906">
    <property type="entry name" value="Adenylation_DNA_ligase_LigD_LigC"/>
    <property type="match status" value="1"/>
</dbReference>
<keyword evidence="13" id="KW-0239">DNA-directed DNA polymerase</keyword>
<dbReference type="Pfam" id="PF13298">
    <property type="entry name" value="LigD_N"/>
    <property type="match status" value="1"/>
</dbReference>
<keyword evidence="18" id="KW-0511">Multifunctional enzyme</keyword>
<gene>
    <name evidence="25" type="ORF">GB882_12000</name>
</gene>
<dbReference type="InterPro" id="IPR016059">
    <property type="entry name" value="DNA_ligase_ATP-dep_CS"/>
</dbReference>
<feature type="region of interest" description="Disordered" evidence="23">
    <location>
        <begin position="530"/>
        <end position="632"/>
    </location>
</feature>
<dbReference type="InterPro" id="IPR012340">
    <property type="entry name" value="NA-bd_OB-fold"/>
</dbReference>
<evidence type="ECO:0000256" key="23">
    <source>
        <dbReference type="SAM" id="MobiDB-lite"/>
    </source>
</evidence>
<evidence type="ECO:0000256" key="1">
    <source>
        <dbReference type="ARBA" id="ARBA00001936"/>
    </source>
</evidence>
<keyword evidence="14" id="KW-0238">DNA-binding</keyword>
<dbReference type="GO" id="GO:0003677">
    <property type="term" value="F:DNA binding"/>
    <property type="evidence" value="ECO:0007669"/>
    <property type="project" value="UniProtKB-KW"/>
</dbReference>
<dbReference type="Pfam" id="PF01068">
    <property type="entry name" value="DNA_ligase_A_M"/>
    <property type="match status" value="1"/>
</dbReference>
<organism evidence="25 26">
    <name type="scientific">Georgenia ruanii</name>
    <dbReference type="NCBI Taxonomy" id="348442"/>
    <lineage>
        <taxon>Bacteria</taxon>
        <taxon>Bacillati</taxon>
        <taxon>Actinomycetota</taxon>
        <taxon>Actinomycetes</taxon>
        <taxon>Micrococcales</taxon>
        <taxon>Bogoriellaceae</taxon>
        <taxon>Georgenia</taxon>
    </lineage>
</organism>
<comment type="caution">
    <text evidence="25">The sequence shown here is derived from an EMBL/GenBank/DDBJ whole genome shotgun (WGS) entry which is preliminary data.</text>
</comment>
<dbReference type="InterPro" id="IPR014145">
    <property type="entry name" value="LigD_pol_dom"/>
</dbReference>
<keyword evidence="8" id="KW-0547">Nucleotide-binding</keyword>
<proteinExistence type="inferred from homology"/>
<dbReference type="GO" id="GO:0003887">
    <property type="term" value="F:DNA-directed DNA polymerase activity"/>
    <property type="evidence" value="ECO:0007669"/>
    <property type="project" value="UniProtKB-KW"/>
</dbReference>
<keyword evidence="10" id="KW-0378">Hydrolase</keyword>
<dbReference type="PROSITE" id="PS00697">
    <property type="entry name" value="DNA_LIGASE_A1"/>
    <property type="match status" value="1"/>
</dbReference>
<dbReference type="AlphaFoldDB" id="A0A7J9UXP0"/>
<keyword evidence="16" id="KW-0234">DNA repair</keyword>
<dbReference type="GO" id="GO:0006310">
    <property type="term" value="P:DNA recombination"/>
    <property type="evidence" value="ECO:0007669"/>
    <property type="project" value="UniProtKB-KW"/>
</dbReference>
<dbReference type="NCBIfam" id="NF007210">
    <property type="entry name" value="PRK09632.1"/>
    <property type="match status" value="1"/>
</dbReference>
<feature type="domain" description="ATP-dependent DNA ligase family profile" evidence="24">
    <location>
        <begin position="732"/>
        <end position="848"/>
    </location>
</feature>
<evidence type="ECO:0000256" key="12">
    <source>
        <dbReference type="ARBA" id="ARBA00022840"/>
    </source>
</evidence>
<dbReference type="RefSeq" id="WP_152232117.1">
    <property type="nucleotide sequence ID" value="NZ_BAAAOT010000020.1"/>
</dbReference>
<dbReference type="PROSITE" id="PS00333">
    <property type="entry name" value="DNA_LIGASE_A2"/>
    <property type="match status" value="1"/>
</dbReference>
<dbReference type="SUPFAM" id="SSF50249">
    <property type="entry name" value="Nucleic acid-binding proteins"/>
    <property type="match status" value="1"/>
</dbReference>
<evidence type="ECO:0000256" key="4">
    <source>
        <dbReference type="ARBA" id="ARBA00022679"/>
    </source>
</evidence>